<name>A0ABR0PNW6_GOSAR</name>
<evidence type="ECO:0000313" key="2">
    <source>
        <dbReference type="EMBL" id="KAK5826126.1"/>
    </source>
</evidence>
<accession>A0ABR0PNW6</accession>
<feature type="region of interest" description="Disordered" evidence="1">
    <location>
        <begin position="12"/>
        <end position="63"/>
    </location>
</feature>
<dbReference type="EMBL" id="JARKNE010000006">
    <property type="protein sequence ID" value="KAK5826126.1"/>
    <property type="molecule type" value="Genomic_DNA"/>
</dbReference>
<evidence type="ECO:0000256" key="1">
    <source>
        <dbReference type="SAM" id="MobiDB-lite"/>
    </source>
</evidence>
<organism evidence="2 3">
    <name type="scientific">Gossypium arboreum</name>
    <name type="common">Tree cotton</name>
    <name type="synonym">Gossypium nanking</name>
    <dbReference type="NCBI Taxonomy" id="29729"/>
    <lineage>
        <taxon>Eukaryota</taxon>
        <taxon>Viridiplantae</taxon>
        <taxon>Streptophyta</taxon>
        <taxon>Embryophyta</taxon>
        <taxon>Tracheophyta</taxon>
        <taxon>Spermatophyta</taxon>
        <taxon>Magnoliopsida</taxon>
        <taxon>eudicotyledons</taxon>
        <taxon>Gunneridae</taxon>
        <taxon>Pentapetalae</taxon>
        <taxon>rosids</taxon>
        <taxon>malvids</taxon>
        <taxon>Malvales</taxon>
        <taxon>Malvaceae</taxon>
        <taxon>Malvoideae</taxon>
        <taxon>Gossypium</taxon>
    </lineage>
</organism>
<keyword evidence="3" id="KW-1185">Reference proteome</keyword>
<reference evidence="2 3" key="1">
    <citation type="submission" date="2023-03" db="EMBL/GenBank/DDBJ databases">
        <title>WGS of Gossypium arboreum.</title>
        <authorList>
            <person name="Yu D."/>
        </authorList>
    </citation>
    <scope>NUCLEOTIDE SEQUENCE [LARGE SCALE GENOMIC DNA]</scope>
    <source>
        <tissue evidence="2">Leaf</tissue>
    </source>
</reference>
<protein>
    <submittedName>
        <fullName evidence="2">Uncharacterized protein</fullName>
    </submittedName>
</protein>
<dbReference type="Proteomes" id="UP001358586">
    <property type="component" value="Chromosome 6"/>
</dbReference>
<feature type="compositionally biased region" description="Basic and acidic residues" evidence="1">
    <location>
        <begin position="53"/>
        <end position="63"/>
    </location>
</feature>
<gene>
    <name evidence="2" type="ORF">PVK06_021036</name>
</gene>
<feature type="compositionally biased region" description="Polar residues" evidence="1">
    <location>
        <begin position="17"/>
        <end position="28"/>
    </location>
</feature>
<evidence type="ECO:0000313" key="3">
    <source>
        <dbReference type="Proteomes" id="UP001358586"/>
    </source>
</evidence>
<proteinExistence type="predicted"/>
<comment type="caution">
    <text evidence="2">The sequence shown here is derived from an EMBL/GenBank/DDBJ whole genome shotgun (WGS) entry which is preliminary data.</text>
</comment>
<sequence length="96" mass="10547">MVINALSQVINAPRPFSSATDHASTSGPKFQHRVRAISTDRAESSSARVHASNLRDFRGDSEKSCSECADYGAIRSRSHCADGGPLERRETKRRDD</sequence>